<dbReference type="Gene3D" id="3.40.50.1820">
    <property type="entry name" value="alpha/beta hydrolase"/>
    <property type="match status" value="1"/>
</dbReference>
<accession>A0A6T6ARW1</accession>
<organism evidence="5">
    <name type="scientific">Compsopogon caeruleus</name>
    <dbReference type="NCBI Taxonomy" id="31354"/>
    <lineage>
        <taxon>Eukaryota</taxon>
        <taxon>Rhodophyta</taxon>
        <taxon>Compsopogonophyceae</taxon>
        <taxon>Compsopogonales</taxon>
        <taxon>Compsopogonaceae</taxon>
        <taxon>Compsopogon</taxon>
    </lineage>
</organism>
<dbReference type="GO" id="GO:0052689">
    <property type="term" value="F:carboxylic ester hydrolase activity"/>
    <property type="evidence" value="ECO:0007669"/>
    <property type="project" value="TreeGrafter"/>
</dbReference>
<dbReference type="GO" id="GO:0008474">
    <property type="term" value="F:palmitoyl-(protein) hydrolase activity"/>
    <property type="evidence" value="ECO:0007669"/>
    <property type="project" value="TreeGrafter"/>
</dbReference>
<dbReference type="EMBL" id="HBGH01002259">
    <property type="protein sequence ID" value="CAD9225587.1"/>
    <property type="molecule type" value="Transcribed_RNA"/>
</dbReference>
<dbReference type="SUPFAM" id="SSF53474">
    <property type="entry name" value="alpha/beta-Hydrolases"/>
    <property type="match status" value="1"/>
</dbReference>
<dbReference type="Pfam" id="PF02230">
    <property type="entry name" value="Abhydrolase_2"/>
    <property type="match status" value="1"/>
</dbReference>
<reference evidence="5" key="1">
    <citation type="submission" date="2021-01" db="EMBL/GenBank/DDBJ databases">
        <authorList>
            <person name="Corre E."/>
            <person name="Pelletier E."/>
            <person name="Niang G."/>
            <person name="Scheremetjew M."/>
            <person name="Finn R."/>
            <person name="Kale V."/>
            <person name="Holt S."/>
            <person name="Cochrane G."/>
            <person name="Meng A."/>
            <person name="Brown T."/>
            <person name="Cohen L."/>
        </authorList>
    </citation>
    <scope>NUCLEOTIDE SEQUENCE</scope>
    <source>
        <strain evidence="5">SAG 36.94</strain>
    </source>
</reference>
<keyword evidence="2" id="KW-0378">Hydrolase</keyword>
<dbReference type="AlphaFoldDB" id="A0A6T6ARW1"/>
<evidence type="ECO:0000259" key="3">
    <source>
        <dbReference type="Pfam" id="PF02230"/>
    </source>
</evidence>
<sequence length="272" mass="29405">MLQVLLFAQSVGKQGLDWVGRGRCSCRRRTFRALSTSMEDRQGGDGHGGAGMVIPSKLRGDDPSRKSSLIWLHGLGDTAQGWASAMPMFQVPYMRFVLPTASSRHVRVAGPFPVPAWSDILDLDENAPEDREGFLGSVQRIQSIIDGEIASGVLPSRIAVGGFSQGGAVALSVMMRSRVTLGAFIGASTWLPLRDSYPAELSEANQKTPLIVLHGDRDGVVSPRWGQMSADFVKSSCGVSDVTVKIYRGMDHSACPEEFVDIGNFLRKAIPE</sequence>
<dbReference type="InterPro" id="IPR029058">
    <property type="entry name" value="AB_hydrolase_fold"/>
</dbReference>
<evidence type="ECO:0000256" key="2">
    <source>
        <dbReference type="ARBA" id="ARBA00022801"/>
    </source>
</evidence>
<dbReference type="InterPro" id="IPR050565">
    <property type="entry name" value="LYPA1-2/EST-like"/>
</dbReference>
<feature type="domain" description="Phospholipase/carboxylesterase/thioesterase" evidence="3">
    <location>
        <begin position="66"/>
        <end position="269"/>
    </location>
</feature>
<name>A0A6T6ARW1_9RHOD</name>
<evidence type="ECO:0000313" key="5">
    <source>
        <dbReference type="EMBL" id="CAD9225595.1"/>
    </source>
</evidence>
<dbReference type="PANTHER" id="PTHR10655:SF17">
    <property type="entry name" value="LYSOPHOSPHOLIPASE-LIKE PROTEIN 1"/>
    <property type="match status" value="1"/>
</dbReference>
<proteinExistence type="inferred from homology"/>
<dbReference type="PANTHER" id="PTHR10655">
    <property type="entry name" value="LYSOPHOSPHOLIPASE-RELATED"/>
    <property type="match status" value="1"/>
</dbReference>
<evidence type="ECO:0000256" key="1">
    <source>
        <dbReference type="ARBA" id="ARBA00006499"/>
    </source>
</evidence>
<comment type="similarity">
    <text evidence="1">Belongs to the AB hydrolase superfamily. AB hydrolase 2 family.</text>
</comment>
<protein>
    <recommendedName>
        <fullName evidence="3">Phospholipase/carboxylesterase/thioesterase domain-containing protein</fullName>
    </recommendedName>
</protein>
<dbReference type="GO" id="GO:0005737">
    <property type="term" value="C:cytoplasm"/>
    <property type="evidence" value="ECO:0007669"/>
    <property type="project" value="TreeGrafter"/>
</dbReference>
<dbReference type="EMBL" id="HBGH01002261">
    <property type="protein sequence ID" value="CAD9225595.1"/>
    <property type="molecule type" value="Transcribed_RNA"/>
</dbReference>
<dbReference type="InterPro" id="IPR003140">
    <property type="entry name" value="PLipase/COase/thioEstase"/>
</dbReference>
<evidence type="ECO:0000313" key="4">
    <source>
        <dbReference type="EMBL" id="CAD9225587.1"/>
    </source>
</evidence>
<gene>
    <name evidence="4" type="ORF">CCAE0312_LOCUS1219</name>
    <name evidence="5" type="ORF">CCAE0312_LOCUS1220</name>
</gene>